<dbReference type="RefSeq" id="WP_277898248.1">
    <property type="nucleotide sequence ID" value="NZ_JAPMUA010000001.1"/>
</dbReference>
<sequence length="152" mass="17130">MQKLTFLIAVAIISISCSPKKNQPKTVDNPLIGTWRLISGTTIEGSDTTVTDYTRDREMIKIINKTHFAFLNHDLNHGKDSTAAFVAGGGTYSVKDSLYTEHLTYCNFREWEGNSFSFVYTVHGDTLVTKGIERIEDIGVNRINIEKLVREK</sequence>
<dbReference type="Proteomes" id="UP001153642">
    <property type="component" value="Unassembled WGS sequence"/>
</dbReference>
<name>A0ABT6FMJ8_9FLAO</name>
<organism evidence="1 2">
    <name type="scientific">Galbibacter pacificus</name>
    <dbReference type="NCBI Taxonomy" id="2996052"/>
    <lineage>
        <taxon>Bacteria</taxon>
        <taxon>Pseudomonadati</taxon>
        <taxon>Bacteroidota</taxon>
        <taxon>Flavobacteriia</taxon>
        <taxon>Flavobacteriales</taxon>
        <taxon>Flavobacteriaceae</taxon>
        <taxon>Galbibacter</taxon>
    </lineage>
</organism>
<accession>A0ABT6FMJ8</accession>
<evidence type="ECO:0000313" key="1">
    <source>
        <dbReference type="EMBL" id="MDG3584487.1"/>
    </source>
</evidence>
<dbReference type="PROSITE" id="PS51257">
    <property type="entry name" value="PROKAR_LIPOPROTEIN"/>
    <property type="match status" value="1"/>
</dbReference>
<proteinExistence type="predicted"/>
<keyword evidence="2" id="KW-1185">Reference proteome</keyword>
<comment type="caution">
    <text evidence="1">The sequence shown here is derived from an EMBL/GenBank/DDBJ whole genome shotgun (WGS) entry which is preliminary data.</text>
</comment>
<evidence type="ECO:0000313" key="2">
    <source>
        <dbReference type="Proteomes" id="UP001153642"/>
    </source>
</evidence>
<protein>
    <submittedName>
        <fullName evidence="1">Lipocalin-like domain-containing protein</fullName>
    </submittedName>
</protein>
<gene>
    <name evidence="1" type="ORF">OSR52_01310</name>
</gene>
<reference evidence="1" key="1">
    <citation type="submission" date="2022-11" db="EMBL/GenBank/DDBJ databases">
        <title>High-quality draft genome sequence of Galbibacter sp. strain CMA-7.</title>
        <authorList>
            <person name="Wei L."/>
            <person name="Dong C."/>
            <person name="Shao Z."/>
        </authorList>
    </citation>
    <scope>NUCLEOTIDE SEQUENCE</scope>
    <source>
        <strain evidence="1">CMA-7</strain>
    </source>
</reference>
<dbReference type="EMBL" id="JAPMUA010000001">
    <property type="protein sequence ID" value="MDG3584487.1"/>
    <property type="molecule type" value="Genomic_DNA"/>
</dbReference>